<evidence type="ECO:0008006" key="5">
    <source>
        <dbReference type="Google" id="ProtNLM"/>
    </source>
</evidence>
<proteinExistence type="predicted"/>
<feature type="region of interest" description="Disordered" evidence="1">
    <location>
        <begin position="51"/>
        <end position="70"/>
    </location>
</feature>
<sequence length="110" mass="12293">MCVMVLINLCGCWLGEARRPVVYFYCANCVVSRPPLCLGPRPPPLRVRTQEQEAVKTNTPLPQTPLQRRPQYRHHRHALVASGSSPWATSSTSCVCVGCCPWCCPENQRA</sequence>
<dbReference type="EMBL" id="JAHLQT010010583">
    <property type="protein sequence ID" value="KAG7172564.1"/>
    <property type="molecule type" value="Genomic_DNA"/>
</dbReference>
<feature type="compositionally biased region" description="Low complexity" evidence="1">
    <location>
        <begin position="59"/>
        <end position="69"/>
    </location>
</feature>
<dbReference type="Proteomes" id="UP000747542">
    <property type="component" value="Unassembled WGS sequence"/>
</dbReference>
<feature type="signal peptide" evidence="2">
    <location>
        <begin position="1"/>
        <end position="17"/>
    </location>
</feature>
<comment type="caution">
    <text evidence="3">The sequence shown here is derived from an EMBL/GenBank/DDBJ whole genome shotgun (WGS) entry which is preliminary data.</text>
</comment>
<evidence type="ECO:0000256" key="1">
    <source>
        <dbReference type="SAM" id="MobiDB-lite"/>
    </source>
</evidence>
<evidence type="ECO:0000256" key="2">
    <source>
        <dbReference type="SAM" id="SignalP"/>
    </source>
</evidence>
<accession>A0A8J5N3U9</accession>
<feature type="chain" id="PRO_5035306315" description="Secreted protein" evidence="2">
    <location>
        <begin position="18"/>
        <end position="110"/>
    </location>
</feature>
<evidence type="ECO:0000313" key="4">
    <source>
        <dbReference type="Proteomes" id="UP000747542"/>
    </source>
</evidence>
<dbReference type="AlphaFoldDB" id="A0A8J5N3U9"/>
<evidence type="ECO:0000313" key="3">
    <source>
        <dbReference type="EMBL" id="KAG7172564.1"/>
    </source>
</evidence>
<keyword evidence="4" id="KW-1185">Reference proteome</keyword>
<gene>
    <name evidence="3" type="ORF">Hamer_G020122</name>
</gene>
<organism evidence="3 4">
    <name type="scientific">Homarus americanus</name>
    <name type="common">American lobster</name>
    <dbReference type="NCBI Taxonomy" id="6706"/>
    <lineage>
        <taxon>Eukaryota</taxon>
        <taxon>Metazoa</taxon>
        <taxon>Ecdysozoa</taxon>
        <taxon>Arthropoda</taxon>
        <taxon>Crustacea</taxon>
        <taxon>Multicrustacea</taxon>
        <taxon>Malacostraca</taxon>
        <taxon>Eumalacostraca</taxon>
        <taxon>Eucarida</taxon>
        <taxon>Decapoda</taxon>
        <taxon>Pleocyemata</taxon>
        <taxon>Astacidea</taxon>
        <taxon>Nephropoidea</taxon>
        <taxon>Nephropidae</taxon>
        <taxon>Homarus</taxon>
    </lineage>
</organism>
<name>A0A8J5N3U9_HOMAM</name>
<reference evidence="3" key="1">
    <citation type="journal article" date="2021" name="Sci. Adv.">
        <title>The American lobster genome reveals insights on longevity, neural, and immune adaptations.</title>
        <authorList>
            <person name="Polinski J.M."/>
            <person name="Zimin A.V."/>
            <person name="Clark K.F."/>
            <person name="Kohn A.B."/>
            <person name="Sadowski N."/>
            <person name="Timp W."/>
            <person name="Ptitsyn A."/>
            <person name="Khanna P."/>
            <person name="Romanova D.Y."/>
            <person name="Williams P."/>
            <person name="Greenwood S.J."/>
            <person name="Moroz L.L."/>
            <person name="Walt D.R."/>
            <person name="Bodnar A.G."/>
        </authorList>
    </citation>
    <scope>NUCLEOTIDE SEQUENCE</scope>
    <source>
        <strain evidence="3">GMGI-L3</strain>
    </source>
</reference>
<protein>
    <recommendedName>
        <fullName evidence="5">Secreted protein</fullName>
    </recommendedName>
</protein>
<keyword evidence="2" id="KW-0732">Signal</keyword>